<dbReference type="SUPFAM" id="SSF57625">
    <property type="entry name" value="Invertebrate chitin-binding proteins"/>
    <property type="match status" value="2"/>
</dbReference>
<feature type="domain" description="Chitin-binding type-2" evidence="2">
    <location>
        <begin position="87"/>
        <end position="141"/>
    </location>
</feature>
<feature type="signal peptide" evidence="1">
    <location>
        <begin position="1"/>
        <end position="22"/>
    </location>
</feature>
<accession>A0A3R7P905</accession>
<dbReference type="GO" id="GO:0008061">
    <property type="term" value="F:chitin binding"/>
    <property type="evidence" value="ECO:0007669"/>
    <property type="project" value="InterPro"/>
</dbReference>
<dbReference type="InterPro" id="IPR036508">
    <property type="entry name" value="Chitin-bd_dom_sf"/>
</dbReference>
<feature type="domain" description="Chitin-binding type-2" evidence="2">
    <location>
        <begin position="142"/>
        <end position="195"/>
    </location>
</feature>
<dbReference type="OrthoDB" id="6020543at2759"/>
<dbReference type="InterPro" id="IPR002557">
    <property type="entry name" value="Chitin-bd_dom"/>
</dbReference>
<reference evidence="3 4" key="1">
    <citation type="submission" date="2018-04" db="EMBL/GenBank/DDBJ databases">
        <authorList>
            <person name="Zhang X."/>
            <person name="Yuan J."/>
            <person name="Li F."/>
            <person name="Xiang J."/>
        </authorList>
    </citation>
    <scope>NUCLEOTIDE SEQUENCE [LARGE SCALE GENOMIC DNA]</scope>
    <source>
        <tissue evidence="3">Muscle</tissue>
    </source>
</reference>
<dbReference type="Pfam" id="PF01607">
    <property type="entry name" value="CBM_14"/>
    <property type="match status" value="1"/>
</dbReference>
<feature type="chain" id="PRO_5018734816" evidence="1">
    <location>
        <begin position="23"/>
        <end position="278"/>
    </location>
</feature>
<evidence type="ECO:0000256" key="1">
    <source>
        <dbReference type="SAM" id="SignalP"/>
    </source>
</evidence>
<keyword evidence="1" id="KW-0732">Signal</keyword>
<comment type="caution">
    <text evidence="3">The sequence shown here is derived from an EMBL/GenBank/DDBJ whole genome shotgun (WGS) entry which is preliminary data.</text>
</comment>
<reference evidence="3 4" key="2">
    <citation type="submission" date="2019-01" db="EMBL/GenBank/DDBJ databases">
        <title>The decoding of complex shrimp genome reveals the adaptation for benthos swimmer, frequently molting mechanism and breeding impact on genome.</title>
        <authorList>
            <person name="Sun Y."/>
            <person name="Gao Y."/>
            <person name="Yu Y."/>
        </authorList>
    </citation>
    <scope>NUCLEOTIDE SEQUENCE [LARGE SCALE GENOMIC DNA]</scope>
    <source>
        <tissue evidence="3">Muscle</tissue>
    </source>
</reference>
<proteinExistence type="predicted"/>
<organism evidence="3 4">
    <name type="scientific">Penaeus vannamei</name>
    <name type="common">Whiteleg shrimp</name>
    <name type="synonym">Litopenaeus vannamei</name>
    <dbReference type="NCBI Taxonomy" id="6689"/>
    <lineage>
        <taxon>Eukaryota</taxon>
        <taxon>Metazoa</taxon>
        <taxon>Ecdysozoa</taxon>
        <taxon>Arthropoda</taxon>
        <taxon>Crustacea</taxon>
        <taxon>Multicrustacea</taxon>
        <taxon>Malacostraca</taxon>
        <taxon>Eumalacostraca</taxon>
        <taxon>Eucarida</taxon>
        <taxon>Decapoda</taxon>
        <taxon>Dendrobranchiata</taxon>
        <taxon>Penaeoidea</taxon>
        <taxon>Penaeidae</taxon>
        <taxon>Penaeus</taxon>
    </lineage>
</organism>
<evidence type="ECO:0000313" key="3">
    <source>
        <dbReference type="EMBL" id="ROT78854.1"/>
    </source>
</evidence>
<evidence type="ECO:0000313" key="4">
    <source>
        <dbReference type="Proteomes" id="UP000283509"/>
    </source>
</evidence>
<keyword evidence="4" id="KW-1185">Reference proteome</keyword>
<name>A0A3R7P905_PENVA</name>
<sequence>MSKMELCDLLLLMASGVTLVLANDVTGGYHSLSYLCEAQPDRFHCLDCKSLVVCVNGQAFVRRCIEDHYCTDKSMFGGSVCYPNEPAECTCERPYVFRVDYYDPQKFFSCDGVRSKPEFYKCPDGMVFDENLTQCRNEVGLPPCTKPGTFVNPKNCSEYYSCIALIHGWLQKFYLCNGKTFFNEEKQICEDPCMYKFMCESEGRFPDPVNKHRYFECYLKSGQFVEMRYQCPEGYIWYTVSSGVGKCMEDSRIRHMDHNFDHCPLPQDWCPRNGTGTS</sequence>
<feature type="domain" description="Chitin-binding type-2" evidence="2">
    <location>
        <begin position="197"/>
        <end position="249"/>
    </location>
</feature>
<dbReference type="EMBL" id="QCYY01001321">
    <property type="protein sequence ID" value="ROT78854.1"/>
    <property type="molecule type" value="Genomic_DNA"/>
</dbReference>
<dbReference type="GO" id="GO:0005576">
    <property type="term" value="C:extracellular region"/>
    <property type="evidence" value="ECO:0007669"/>
    <property type="project" value="InterPro"/>
</dbReference>
<dbReference type="Proteomes" id="UP000283509">
    <property type="component" value="Unassembled WGS sequence"/>
</dbReference>
<gene>
    <name evidence="3" type="ORF">C7M84_002433</name>
</gene>
<dbReference type="AlphaFoldDB" id="A0A3R7P905"/>
<protein>
    <submittedName>
        <fullName evidence="3">Thrombospondin protein</fullName>
    </submittedName>
</protein>
<dbReference type="Gene3D" id="2.170.140.10">
    <property type="entry name" value="Chitin binding domain"/>
    <property type="match status" value="1"/>
</dbReference>
<evidence type="ECO:0000259" key="2">
    <source>
        <dbReference type="SMART" id="SM00494"/>
    </source>
</evidence>
<dbReference type="SMART" id="SM00494">
    <property type="entry name" value="ChtBD2"/>
    <property type="match status" value="3"/>
</dbReference>